<feature type="region of interest" description="Disordered" evidence="1">
    <location>
        <begin position="405"/>
        <end position="559"/>
    </location>
</feature>
<feature type="compositionally biased region" description="Basic and acidic residues" evidence="1">
    <location>
        <begin position="408"/>
        <end position="421"/>
    </location>
</feature>
<feature type="compositionally biased region" description="Basic and acidic residues" evidence="1">
    <location>
        <begin position="502"/>
        <end position="530"/>
    </location>
</feature>
<dbReference type="PaxDb" id="73239-Q7R754"/>
<keyword evidence="3" id="KW-1185">Reference proteome</keyword>
<dbReference type="InParanoid" id="Q7R754"/>
<evidence type="ECO:0000313" key="2">
    <source>
        <dbReference type="EMBL" id="EAA20256.1"/>
    </source>
</evidence>
<feature type="compositionally biased region" description="Basic residues" evidence="1">
    <location>
        <begin position="39"/>
        <end position="51"/>
    </location>
</feature>
<reference evidence="2 3" key="1">
    <citation type="journal article" date="2002" name="Nature">
        <title>Genome sequence and comparative analysis of the model rodent malaria parasite Plasmodium yoelii yoelii.</title>
        <authorList>
            <person name="Carlton J.M."/>
            <person name="Angiuoli S.V."/>
            <person name="Suh B.B."/>
            <person name="Kooij T.W."/>
            <person name="Pertea M."/>
            <person name="Silva J.C."/>
            <person name="Ermolaeva M.D."/>
            <person name="Allen J.E."/>
            <person name="Selengut J.D."/>
            <person name="Koo H.L."/>
            <person name="Peterson J.D."/>
            <person name="Pop M."/>
            <person name="Kosack D.S."/>
            <person name="Shumway M.F."/>
            <person name="Bidwell S.L."/>
            <person name="Shallom S.J."/>
            <person name="van Aken S.E."/>
            <person name="Riedmuller S.B."/>
            <person name="Feldblyum T.V."/>
            <person name="Cho J.K."/>
            <person name="Quackenbush J."/>
            <person name="Sedegah M."/>
            <person name="Shoaibi A."/>
            <person name="Cummings L.M."/>
            <person name="Florens L."/>
            <person name="Yates J.R."/>
            <person name="Raine J.D."/>
            <person name="Sinden R.E."/>
            <person name="Harris M.A."/>
            <person name="Cunningham D.A."/>
            <person name="Preiser P.R."/>
            <person name="Bergman L.W."/>
            <person name="Vaidya A.B."/>
            <person name="van Lin L.H."/>
            <person name="Janse C.J."/>
            <person name="Waters A.P."/>
            <person name="Smith H.O."/>
            <person name="White O.R."/>
            <person name="Salzberg S.L."/>
            <person name="Venter J.C."/>
            <person name="Fraser C.M."/>
            <person name="Hoffman S.L."/>
            <person name="Gardner M.J."/>
            <person name="Carucci D.J."/>
        </authorList>
    </citation>
    <scope>NUCLEOTIDE SEQUENCE [LARGE SCALE GENOMIC DNA]</scope>
    <source>
        <strain evidence="2 3">17XNL</strain>
    </source>
</reference>
<accession>Q7R754</accession>
<feature type="region of interest" description="Disordered" evidence="1">
    <location>
        <begin position="20"/>
        <end position="51"/>
    </location>
</feature>
<dbReference type="EMBL" id="AABL01002896">
    <property type="protein sequence ID" value="EAA20256.1"/>
    <property type="molecule type" value="Genomic_DNA"/>
</dbReference>
<dbReference type="AlphaFoldDB" id="Q7R754"/>
<feature type="compositionally biased region" description="Low complexity" evidence="1">
    <location>
        <begin position="434"/>
        <end position="448"/>
    </location>
</feature>
<sequence length="559" mass="60272">MWFTPGIGLSTAGGVGVLPRRESRPAARPRRAAWPASTGRRRRRPAAGRGRARAVHEVTVAFGQEPHRFFARLAALDDVVDLGTQVFGQFGVGFGQRLVLADQAAQVLDERFVALLFGRIVELADFHGFRGGNGQHAAEAKNQSFHAAPCNSRISGTDHAVLVDQEGFRHPVDPPVDPRLAVLVENAGPVRIAEALQPGEGIIPGILVVEPIDRDDAALGEGTVGSGYLGQRERRGRLADEGGGHFARVQGQAHAQQHDQQDENDERNGETHRQAVASVADGQDAPGDHEQAAGPDPADERFDVEPHAPGVPVQWLAEGDIEIAGQTGVYRSFGHHVALHLVVPLLGPKFQAFAVPLHPEGGLLGREVRPLHGLRAEEVEGVAGQHHAVARRHAYQLFLTQAVGQHGAHQEHRDAEMRGGHPVDAGRLGAQSFEPAVAQPDPAPQAEAGARRQPERAAQPGHHLEVGLVPGQGGERDAGREARREQIADPVQDAADRALPPGEHRPDTGEQEDRRHQRSEHRAEIRRADRNLAQLQRVQDQRIKGAEQDTAGGGHQQDV</sequence>
<evidence type="ECO:0000256" key="1">
    <source>
        <dbReference type="SAM" id="MobiDB-lite"/>
    </source>
</evidence>
<protein>
    <submittedName>
        <fullName evidence="2">Uncharacterized protein</fullName>
    </submittedName>
</protein>
<proteinExistence type="predicted"/>
<feature type="region of interest" description="Disordered" evidence="1">
    <location>
        <begin position="250"/>
        <end position="306"/>
    </location>
</feature>
<feature type="compositionally biased region" description="Basic and acidic residues" evidence="1">
    <location>
        <begin position="256"/>
        <end position="273"/>
    </location>
</feature>
<evidence type="ECO:0000313" key="3">
    <source>
        <dbReference type="Proteomes" id="UP000008553"/>
    </source>
</evidence>
<comment type="caution">
    <text evidence="2">The sequence shown here is derived from an EMBL/GenBank/DDBJ whole genome shotgun (WGS) entry which is preliminary data.</text>
</comment>
<name>Q7R754_PLAYO</name>
<feature type="compositionally biased region" description="Basic and acidic residues" evidence="1">
    <location>
        <begin position="474"/>
        <end position="487"/>
    </location>
</feature>
<organism evidence="2 3">
    <name type="scientific">Plasmodium yoelii yoelii</name>
    <dbReference type="NCBI Taxonomy" id="73239"/>
    <lineage>
        <taxon>Eukaryota</taxon>
        <taxon>Sar</taxon>
        <taxon>Alveolata</taxon>
        <taxon>Apicomplexa</taxon>
        <taxon>Aconoidasida</taxon>
        <taxon>Haemosporida</taxon>
        <taxon>Plasmodiidae</taxon>
        <taxon>Plasmodium</taxon>
        <taxon>Plasmodium (Vinckeia)</taxon>
    </lineage>
</organism>
<feature type="unsure residue" description="D or N" evidence="2">
    <location>
        <position position="299"/>
    </location>
</feature>
<dbReference type="Proteomes" id="UP000008553">
    <property type="component" value="Unassembled WGS sequence"/>
</dbReference>
<gene>
    <name evidence="2" type="ORF">PY07734</name>
</gene>
<feature type="non-terminal residue" evidence="2">
    <location>
        <position position="559"/>
    </location>
</feature>